<name>A0A840UZM0_9BACT</name>
<keyword evidence="2" id="KW-1185">Reference proteome</keyword>
<comment type="caution">
    <text evidence="1">The sequence shown here is derived from an EMBL/GenBank/DDBJ whole genome shotgun (WGS) entry which is preliminary data.</text>
</comment>
<reference evidence="1 2" key="1">
    <citation type="submission" date="2020-08" db="EMBL/GenBank/DDBJ databases">
        <title>Genomic Encyclopedia of Type Strains, Phase IV (KMG-IV): sequencing the most valuable type-strain genomes for metagenomic binning, comparative biology and taxonomic classification.</title>
        <authorList>
            <person name="Goeker M."/>
        </authorList>
    </citation>
    <scope>NUCLEOTIDE SEQUENCE [LARGE SCALE GENOMIC DNA]</scope>
    <source>
        <strain evidence="1 2">YC6886</strain>
    </source>
</reference>
<dbReference type="Proteomes" id="UP000557717">
    <property type="component" value="Unassembled WGS sequence"/>
</dbReference>
<sequence length="64" mass="7483">MKNTSLSNPWALRETKPRESRKLISMALRMVRWLMKYGSTPIGCELTARWVHRPRKSPVENQGT</sequence>
<evidence type="ECO:0000313" key="1">
    <source>
        <dbReference type="EMBL" id="MBB5350276.1"/>
    </source>
</evidence>
<dbReference type="EMBL" id="JACHFD010000002">
    <property type="protein sequence ID" value="MBB5350276.1"/>
    <property type="molecule type" value="Genomic_DNA"/>
</dbReference>
<accession>A0A840UZM0</accession>
<organism evidence="1 2">
    <name type="scientific">Haloferula luteola</name>
    <dbReference type="NCBI Taxonomy" id="595692"/>
    <lineage>
        <taxon>Bacteria</taxon>
        <taxon>Pseudomonadati</taxon>
        <taxon>Verrucomicrobiota</taxon>
        <taxon>Verrucomicrobiia</taxon>
        <taxon>Verrucomicrobiales</taxon>
        <taxon>Verrucomicrobiaceae</taxon>
        <taxon>Haloferula</taxon>
    </lineage>
</organism>
<protein>
    <submittedName>
        <fullName evidence="1">Uncharacterized protein</fullName>
    </submittedName>
</protein>
<dbReference type="AlphaFoldDB" id="A0A840UZM0"/>
<evidence type="ECO:0000313" key="2">
    <source>
        <dbReference type="Proteomes" id="UP000557717"/>
    </source>
</evidence>
<dbReference type="RefSeq" id="WP_184015458.1">
    <property type="nucleotide sequence ID" value="NZ_JACHFD010000002.1"/>
</dbReference>
<proteinExistence type="predicted"/>
<gene>
    <name evidence="1" type="ORF">HNR46_000500</name>
</gene>